<keyword evidence="1" id="KW-1133">Transmembrane helix</keyword>
<protein>
    <submittedName>
        <fullName evidence="2">Uncharacterized protein</fullName>
    </submittedName>
</protein>
<proteinExistence type="predicted"/>
<evidence type="ECO:0000313" key="2">
    <source>
        <dbReference type="EMBL" id="MCM3716617.1"/>
    </source>
</evidence>
<comment type="caution">
    <text evidence="2">The sequence shown here is derived from an EMBL/GenBank/DDBJ whole genome shotgun (WGS) entry which is preliminary data.</text>
</comment>
<feature type="transmembrane region" description="Helical" evidence="1">
    <location>
        <begin position="14"/>
        <end position="33"/>
    </location>
</feature>
<accession>A0A9X2IRN1</accession>
<evidence type="ECO:0000313" key="3">
    <source>
        <dbReference type="Proteomes" id="UP001139179"/>
    </source>
</evidence>
<organism evidence="2 3">
    <name type="scientific">Halalkalibacter oceani</name>
    <dbReference type="NCBI Taxonomy" id="1653776"/>
    <lineage>
        <taxon>Bacteria</taxon>
        <taxon>Bacillati</taxon>
        <taxon>Bacillota</taxon>
        <taxon>Bacilli</taxon>
        <taxon>Bacillales</taxon>
        <taxon>Bacillaceae</taxon>
        <taxon>Halalkalibacter</taxon>
    </lineage>
</organism>
<sequence>MNEMVGVLEEKKNLGLILLVSLFVLTLMSLFLFPEGASASIKSSIATSTSELEEVFDDAGSTFVDLVRSASFVIAVALLIWFGIVFFFSGSLQAILAMKFRLGAFVAAILFTWQTEAILGAIFGVFGVKLT</sequence>
<gene>
    <name evidence="2" type="ORF">M3202_21480</name>
</gene>
<feature type="transmembrane region" description="Helical" evidence="1">
    <location>
        <begin position="102"/>
        <end position="126"/>
    </location>
</feature>
<feature type="transmembrane region" description="Helical" evidence="1">
    <location>
        <begin position="70"/>
        <end position="90"/>
    </location>
</feature>
<reference evidence="2" key="1">
    <citation type="submission" date="2022-05" db="EMBL/GenBank/DDBJ databases">
        <title>Comparative Genomics of Spacecraft Associated Microbes.</title>
        <authorList>
            <person name="Tran M.T."/>
            <person name="Wright A."/>
            <person name="Seuylemezian A."/>
            <person name="Eisen J."/>
            <person name="Coil D."/>
        </authorList>
    </citation>
    <scope>NUCLEOTIDE SEQUENCE</scope>
    <source>
        <strain evidence="2">214.1.1</strain>
    </source>
</reference>
<dbReference type="AlphaFoldDB" id="A0A9X2IRN1"/>
<dbReference type="Proteomes" id="UP001139179">
    <property type="component" value="Unassembled WGS sequence"/>
</dbReference>
<name>A0A9X2IRN1_9BACI</name>
<evidence type="ECO:0000256" key="1">
    <source>
        <dbReference type="SAM" id="Phobius"/>
    </source>
</evidence>
<keyword evidence="1" id="KW-0472">Membrane</keyword>
<keyword evidence="3" id="KW-1185">Reference proteome</keyword>
<dbReference type="RefSeq" id="WP_251225265.1">
    <property type="nucleotide sequence ID" value="NZ_JAMBOL010000047.1"/>
</dbReference>
<dbReference type="EMBL" id="JAMBOL010000047">
    <property type="protein sequence ID" value="MCM3716617.1"/>
    <property type="molecule type" value="Genomic_DNA"/>
</dbReference>
<keyword evidence="1" id="KW-0812">Transmembrane</keyword>